<evidence type="ECO:0000313" key="4">
    <source>
        <dbReference type="WBParaSite" id="L893_g8744.t1"/>
    </source>
</evidence>
<feature type="compositionally biased region" description="Basic residues" evidence="1">
    <location>
        <begin position="110"/>
        <end position="120"/>
    </location>
</feature>
<feature type="transmembrane region" description="Helical" evidence="2">
    <location>
        <begin position="50"/>
        <end position="71"/>
    </location>
</feature>
<accession>A0A1I8ASF3</accession>
<keyword evidence="2" id="KW-1133">Transmembrane helix</keyword>
<proteinExistence type="predicted"/>
<name>A0A1I8ASF3_9BILA</name>
<evidence type="ECO:0000256" key="1">
    <source>
        <dbReference type="SAM" id="MobiDB-lite"/>
    </source>
</evidence>
<organism evidence="3 4">
    <name type="scientific">Steinernema glaseri</name>
    <dbReference type="NCBI Taxonomy" id="37863"/>
    <lineage>
        <taxon>Eukaryota</taxon>
        <taxon>Metazoa</taxon>
        <taxon>Ecdysozoa</taxon>
        <taxon>Nematoda</taxon>
        <taxon>Chromadorea</taxon>
        <taxon>Rhabditida</taxon>
        <taxon>Tylenchina</taxon>
        <taxon>Panagrolaimomorpha</taxon>
        <taxon>Strongyloidoidea</taxon>
        <taxon>Steinernematidae</taxon>
        <taxon>Steinernema</taxon>
    </lineage>
</organism>
<feature type="compositionally biased region" description="Basic and acidic residues" evidence="1">
    <location>
        <begin position="1"/>
        <end position="24"/>
    </location>
</feature>
<dbReference type="Proteomes" id="UP000095287">
    <property type="component" value="Unplaced"/>
</dbReference>
<keyword evidence="2" id="KW-0472">Membrane</keyword>
<feature type="region of interest" description="Disordered" evidence="1">
    <location>
        <begin position="96"/>
        <end position="120"/>
    </location>
</feature>
<reference evidence="4" key="1">
    <citation type="submission" date="2016-11" db="UniProtKB">
        <authorList>
            <consortium name="WormBaseParasite"/>
        </authorList>
    </citation>
    <scope>IDENTIFICATION</scope>
</reference>
<feature type="region of interest" description="Disordered" evidence="1">
    <location>
        <begin position="1"/>
        <end position="45"/>
    </location>
</feature>
<dbReference type="AlphaFoldDB" id="A0A1I8ASF3"/>
<evidence type="ECO:0000313" key="3">
    <source>
        <dbReference type="Proteomes" id="UP000095287"/>
    </source>
</evidence>
<evidence type="ECO:0000256" key="2">
    <source>
        <dbReference type="SAM" id="Phobius"/>
    </source>
</evidence>
<keyword evidence="2" id="KW-0812">Transmembrane</keyword>
<dbReference type="WBParaSite" id="L893_g8744.t1">
    <property type="protein sequence ID" value="L893_g8744.t1"/>
    <property type="gene ID" value="L893_g8744"/>
</dbReference>
<protein>
    <submittedName>
        <fullName evidence="4">Uncharacterized protein</fullName>
    </submittedName>
</protein>
<keyword evidence="3" id="KW-1185">Reference proteome</keyword>
<sequence>MKEAPALEDSAHSGDEARAGDQRNSRRGKHGTSAETQTRLLPKDDPQQDITSVICYLIPSLWYGGPTVVMIKRNKGQRRFIATLQQLECCSRALDPARNNSATPHGLLGVRRHPRPSAKK</sequence>